<dbReference type="Pfam" id="PF03023">
    <property type="entry name" value="MurJ"/>
    <property type="match status" value="1"/>
</dbReference>
<dbReference type="PANTHER" id="PTHR47019">
    <property type="entry name" value="LIPID II FLIPPASE MURJ"/>
    <property type="match status" value="1"/>
</dbReference>
<evidence type="ECO:0000313" key="1">
    <source>
        <dbReference type="EMBL" id="MET1253533.1"/>
    </source>
</evidence>
<keyword evidence="2" id="KW-1185">Reference proteome</keyword>
<dbReference type="PANTHER" id="PTHR47019:SF1">
    <property type="entry name" value="LIPID II FLIPPASE MURJ"/>
    <property type="match status" value="1"/>
</dbReference>
<comment type="caution">
    <text evidence="1">The sequence shown here is derived from an EMBL/GenBank/DDBJ whole genome shotgun (WGS) entry which is preliminary data.</text>
</comment>
<organism evidence="1 2">
    <name type="scientific">Aliikangiella maris</name>
    <dbReference type="NCBI Taxonomy" id="3162458"/>
    <lineage>
        <taxon>Bacteria</taxon>
        <taxon>Pseudomonadati</taxon>
        <taxon>Pseudomonadota</taxon>
        <taxon>Gammaproteobacteria</taxon>
        <taxon>Oceanospirillales</taxon>
        <taxon>Pleioneaceae</taxon>
        <taxon>Aliikangiella</taxon>
    </lineage>
</organism>
<dbReference type="PIRSF" id="PIRSF002869">
    <property type="entry name" value="MviN"/>
    <property type="match status" value="1"/>
</dbReference>
<proteinExistence type="inferred from homology"/>
<gene>
    <name evidence="1" type="primary">murJ</name>
    <name evidence="1" type="ORF">ABVT43_00185</name>
</gene>
<sequence>MSKQLLKSGIIVSLMTLLSRILGLVRDIVMTYVLGADWATDVFLVAQKIPNFLRRLFAEGAFSQAFVPVLSEYQTNKTLFEVRRLIAETSGTLGLILLLIAILGVIGSPVLVSIFGPGFVGKDREFELASLLLKITFPYILFISLTAFCGSVLNSIGRFGVPAFTPVLLNLSIISAAIFVSPALPDQTAMALAWGVFVAGIAQLMLQLPFLWKEGLLVKPTWGWHSQGVQKILTLMGPALFGVSIGQINLLLDTILASFLESGSITWLYVSDRMLEFPLGMFAIAISTVILPALSRQHASANVVEFNQTLNWGLRLVFLIGVPAAVGLFMMAEPIILTVFQNGKFTLNDAHLASLSLKAYIIGLLGFMLIKVLATGFFSRQDTKTPVKIGIAAMVTNMVFNLILFFPFAHVGLAAATAISAIVNALLLFYKLTQQKIFIADSRWRSWFAKLVTANIILAVAIYSYIPSTEDWQNWGNIQRATQMGQMVVGCIAVYAISLWIMRVKMSDLRQSDAV</sequence>
<reference evidence="1 2" key="1">
    <citation type="submission" date="2024-06" db="EMBL/GenBank/DDBJ databases">
        <authorList>
            <person name="Li F."/>
        </authorList>
    </citation>
    <scope>NUCLEOTIDE SEQUENCE [LARGE SCALE GENOMIC DNA]</scope>
    <source>
        <strain evidence="1 2">GXAS 311</strain>
    </source>
</reference>
<dbReference type="Proteomes" id="UP001548189">
    <property type="component" value="Unassembled WGS sequence"/>
</dbReference>
<dbReference type="InterPro" id="IPR051050">
    <property type="entry name" value="Lipid_II_flippase_MurJ/MviN"/>
</dbReference>
<dbReference type="HAMAP" id="MF_02078">
    <property type="entry name" value="MurJ_MviN"/>
    <property type="match status" value="1"/>
</dbReference>
<dbReference type="NCBIfam" id="TIGR01695">
    <property type="entry name" value="murJ_mviN"/>
    <property type="match status" value="1"/>
</dbReference>
<dbReference type="EMBL" id="JBEVCJ010000001">
    <property type="protein sequence ID" value="MET1253533.1"/>
    <property type="molecule type" value="Genomic_DNA"/>
</dbReference>
<dbReference type="PRINTS" id="PR01806">
    <property type="entry name" value="VIRFACTRMVIN"/>
</dbReference>
<dbReference type="InterPro" id="IPR004268">
    <property type="entry name" value="MurJ"/>
</dbReference>
<dbReference type="CDD" id="cd13123">
    <property type="entry name" value="MATE_MurJ_like"/>
    <property type="match status" value="1"/>
</dbReference>
<evidence type="ECO:0000313" key="2">
    <source>
        <dbReference type="Proteomes" id="UP001548189"/>
    </source>
</evidence>
<accession>A0ABV2BNK5</accession>
<protein>
    <submittedName>
        <fullName evidence="1">Murein biosynthesis integral membrane protein MurJ</fullName>
    </submittedName>
</protein>
<name>A0ABV2BNK5_9GAMM</name>